<evidence type="ECO:0000259" key="3">
    <source>
        <dbReference type="Pfam" id="PF08241"/>
    </source>
</evidence>
<feature type="domain" description="Methyltransferase type 11" evidence="3">
    <location>
        <begin position="52"/>
        <end position="139"/>
    </location>
</feature>
<accession>A0A1W9HYY0</accession>
<evidence type="ECO:0000256" key="2">
    <source>
        <dbReference type="ARBA" id="ARBA00022679"/>
    </source>
</evidence>
<dbReference type="AlphaFoldDB" id="A0A1W9HYY0"/>
<dbReference type="Gene3D" id="3.40.50.150">
    <property type="entry name" value="Vaccinia Virus protein VP39"/>
    <property type="match status" value="1"/>
</dbReference>
<organism evidence="4 5">
    <name type="scientific">Candidatus Raskinella chloraquaticus</name>
    <dbReference type="NCBI Taxonomy" id="1951219"/>
    <lineage>
        <taxon>Bacteria</taxon>
        <taxon>Pseudomonadati</taxon>
        <taxon>Pseudomonadota</taxon>
        <taxon>Alphaproteobacteria</taxon>
        <taxon>Hyphomicrobiales</taxon>
        <taxon>Phreatobacteraceae</taxon>
        <taxon>Candidatus Raskinella</taxon>
    </lineage>
</organism>
<evidence type="ECO:0000256" key="1">
    <source>
        <dbReference type="ARBA" id="ARBA00022603"/>
    </source>
</evidence>
<proteinExistence type="predicted"/>
<evidence type="ECO:0000313" key="4">
    <source>
        <dbReference type="EMBL" id="OQW52638.1"/>
    </source>
</evidence>
<reference evidence="4 5" key="1">
    <citation type="journal article" date="2017" name="Water Res.">
        <title>Comammox in drinking water systems.</title>
        <authorList>
            <person name="Wang Y."/>
            <person name="Ma L."/>
            <person name="Mao Y."/>
            <person name="Jiang X."/>
            <person name="Xia Y."/>
            <person name="Yu K."/>
            <person name="Li B."/>
            <person name="Zhang T."/>
        </authorList>
    </citation>
    <scope>NUCLEOTIDE SEQUENCE [LARGE SCALE GENOMIC DNA]</scope>
    <source>
        <strain evidence="4">SG_bin8</strain>
    </source>
</reference>
<dbReference type="PANTHER" id="PTHR13090:SF1">
    <property type="entry name" value="ARGININE-HYDROXYLASE NDUFAF5, MITOCHONDRIAL"/>
    <property type="match status" value="1"/>
</dbReference>
<dbReference type="RefSeq" id="WP_376800423.1">
    <property type="nucleotide sequence ID" value="NZ_DBNB01000037.1"/>
</dbReference>
<name>A0A1W9HYY0_9HYPH</name>
<dbReference type="InterPro" id="IPR050602">
    <property type="entry name" value="Malonyl-ACP_OMT"/>
</dbReference>
<dbReference type="GO" id="GO:0008168">
    <property type="term" value="F:methyltransferase activity"/>
    <property type="evidence" value="ECO:0007669"/>
    <property type="project" value="UniProtKB-KW"/>
</dbReference>
<keyword evidence="2 4" id="KW-0808">Transferase</keyword>
<dbReference type="SUPFAM" id="SSF53335">
    <property type="entry name" value="S-adenosyl-L-methionine-dependent methyltransferases"/>
    <property type="match status" value="1"/>
</dbReference>
<protein>
    <submittedName>
        <fullName evidence="4">SAM-dependent methyltransferase</fullName>
    </submittedName>
</protein>
<dbReference type="InterPro" id="IPR029063">
    <property type="entry name" value="SAM-dependent_MTases_sf"/>
</dbReference>
<dbReference type="GO" id="GO:0032259">
    <property type="term" value="P:methylation"/>
    <property type="evidence" value="ECO:0007669"/>
    <property type="project" value="UniProtKB-KW"/>
</dbReference>
<evidence type="ECO:0000313" key="5">
    <source>
        <dbReference type="Proteomes" id="UP000192872"/>
    </source>
</evidence>
<comment type="caution">
    <text evidence="4">The sequence shown here is derived from an EMBL/GenBank/DDBJ whole genome shotgun (WGS) entry which is preliminary data.</text>
</comment>
<dbReference type="Pfam" id="PF08241">
    <property type="entry name" value="Methyltransf_11"/>
    <property type="match status" value="1"/>
</dbReference>
<dbReference type="InterPro" id="IPR013216">
    <property type="entry name" value="Methyltransf_11"/>
</dbReference>
<keyword evidence="1 4" id="KW-0489">Methyltransferase</keyword>
<gene>
    <name evidence="4" type="ORF">A4S15_07370</name>
</gene>
<dbReference type="PANTHER" id="PTHR13090">
    <property type="entry name" value="ARGININE-HYDROXYLASE NDUFAF5, MITOCHONDRIAL"/>
    <property type="match status" value="1"/>
</dbReference>
<dbReference type="Proteomes" id="UP000192872">
    <property type="component" value="Unassembled WGS sequence"/>
</dbReference>
<dbReference type="EMBL" id="LWDL01000012">
    <property type="protein sequence ID" value="OQW52638.1"/>
    <property type="molecule type" value="Genomic_DNA"/>
</dbReference>
<dbReference type="STRING" id="1827387.A4S15_07370"/>
<sequence length="291" mass="32095">MTPRIFDRSLLRLRRQRAMQRPLAGSDFLLRHVAADISLRLQPVQREFALALDVLSPTSQIADALRQSGKVSEVVRMDMASAAFHADQRLAVIGDDETPPFAPQTVNLIVSALSLQAVNDVPGTLAQFRRMLKEDGLFIAVTLGAATLGELRHALAQAESEMLGGVSPRVAPFVDVRDMGSLLQRAGFALPVCDSDTLTVRYPHVLALMADLRAMAATNILEERRRTSPGRRFFLRVAEIYAARFADPDGRIRASFELVWALGWAPHDSQQKPLKPGSAQMRLAEALKHSR</sequence>